<sequence length="167" mass="19761">MLKWALSVLVILSVLSAQKRWYRGNMEGMGEFTMNISVNGLEDPVWEDKVRQVTLLFLDQYKVKINPKRFSPVLQLQFDILDSRVNPVSAYNIEISVMDFYVSHNEYTENLQKKETVKSFKSGKIYERHVLGQVSSDMLREDMEKKLMLLLDNFVDQWFRDNPIRQF</sequence>
<protein>
    <recommendedName>
        <fullName evidence="2">DUF4136 domain-containing protein</fullName>
    </recommendedName>
</protein>
<organism evidence="1">
    <name type="scientific">marine metagenome</name>
    <dbReference type="NCBI Taxonomy" id="408172"/>
    <lineage>
        <taxon>unclassified sequences</taxon>
        <taxon>metagenomes</taxon>
        <taxon>ecological metagenomes</taxon>
    </lineage>
</organism>
<evidence type="ECO:0000313" key="1">
    <source>
        <dbReference type="EMBL" id="SVA27131.1"/>
    </source>
</evidence>
<gene>
    <name evidence="1" type="ORF">METZ01_LOCUS79985</name>
</gene>
<reference evidence="1" key="1">
    <citation type="submission" date="2018-05" db="EMBL/GenBank/DDBJ databases">
        <authorList>
            <person name="Lanie J.A."/>
            <person name="Ng W.-L."/>
            <person name="Kazmierczak K.M."/>
            <person name="Andrzejewski T.M."/>
            <person name="Davidsen T.M."/>
            <person name="Wayne K.J."/>
            <person name="Tettelin H."/>
            <person name="Glass J.I."/>
            <person name="Rusch D."/>
            <person name="Podicherti R."/>
            <person name="Tsui H.-C.T."/>
            <person name="Winkler M.E."/>
        </authorList>
    </citation>
    <scope>NUCLEOTIDE SEQUENCE</scope>
</reference>
<evidence type="ECO:0008006" key="2">
    <source>
        <dbReference type="Google" id="ProtNLM"/>
    </source>
</evidence>
<dbReference type="AlphaFoldDB" id="A0A381UHE6"/>
<dbReference type="EMBL" id="UINC01006374">
    <property type="protein sequence ID" value="SVA27131.1"/>
    <property type="molecule type" value="Genomic_DNA"/>
</dbReference>
<proteinExistence type="predicted"/>
<name>A0A381UHE6_9ZZZZ</name>
<accession>A0A381UHE6</accession>